<dbReference type="EMBL" id="ASXJ01000129">
    <property type="protein sequence ID" value="ERM01831.1"/>
    <property type="molecule type" value="Genomic_DNA"/>
</dbReference>
<dbReference type="AlphaFoldDB" id="U4VGF7"/>
<dbReference type="InterPro" id="IPR037523">
    <property type="entry name" value="VOC_core"/>
</dbReference>
<dbReference type="PANTHER" id="PTHR40265">
    <property type="entry name" value="BLL2707 PROTEIN"/>
    <property type="match status" value="1"/>
</dbReference>
<comment type="caution">
    <text evidence="2">The sequence shown here is derived from an EMBL/GenBank/DDBJ whole genome shotgun (WGS) entry which is preliminary data.</text>
</comment>
<proteinExistence type="predicted"/>
<dbReference type="PROSITE" id="PS51819">
    <property type="entry name" value="VOC"/>
    <property type="match status" value="1"/>
</dbReference>
<name>U4VGF7_9HYPH</name>
<accession>U4VGF7</accession>
<evidence type="ECO:0000313" key="2">
    <source>
        <dbReference type="EMBL" id="ERM01831.1"/>
    </source>
</evidence>
<sequence length="287" mass="30227">MSHPVKGVDHIFLLVGDLEKSAEQYRRFGFTLSPRGLHSKEKGTGNYTIMFPEDYFELLGIVAETPGNLHQREKLAAQGEGLHAIACRIDNARDAKAELGALGLGTGEVGAFQRPVQLPGGGEGIAAFETVSFAESEVPQGMVFMCQHKTRETVWLPELIEHANGANGLSAIIAISSDPETAAKGGFARLFADGKAGAQDGGWKVSTGTRSADIWVVTAEKAAALYPGVDFGQTPGKAFAALRIRVASLDKARGVLDANGVSHVTTPAGIAVLPENASGTVLEFSEQ</sequence>
<dbReference type="Pfam" id="PF13468">
    <property type="entry name" value="Glyoxalase_3"/>
    <property type="match status" value="1"/>
</dbReference>
<dbReference type="SUPFAM" id="SSF54593">
    <property type="entry name" value="Glyoxalase/Bleomycin resistance protein/Dihydroxybiphenyl dioxygenase"/>
    <property type="match status" value="1"/>
</dbReference>
<dbReference type="PANTHER" id="PTHR40265:SF1">
    <property type="entry name" value="GLYOXALASE-LIKE DOMAIN-CONTAINING PROTEIN"/>
    <property type="match status" value="1"/>
</dbReference>
<dbReference type="Gene3D" id="3.10.180.10">
    <property type="entry name" value="2,3-Dihydroxybiphenyl 1,2-Dioxygenase, domain 1"/>
    <property type="match status" value="1"/>
</dbReference>
<evidence type="ECO:0000259" key="1">
    <source>
        <dbReference type="PROSITE" id="PS51819"/>
    </source>
</evidence>
<dbReference type="InterPro" id="IPR029068">
    <property type="entry name" value="Glyas_Bleomycin-R_OHBP_Dase"/>
</dbReference>
<gene>
    <name evidence="2" type="ORF">Q644_19810</name>
</gene>
<dbReference type="InterPro" id="IPR025870">
    <property type="entry name" value="Glyoxalase-like_dom"/>
</dbReference>
<reference evidence="2 3" key="1">
    <citation type="journal article" date="2014" name="FEMS Microbiol. Lett.">
        <title>Genome sequencing analysis reveals virulence-related gene content of Ochrobactrum intermedium strain 229E, a urease-positive strain isolated from the human gastric niche.</title>
        <authorList>
            <person name="Kulkarni G.J."/>
            <person name="Shetty S."/>
            <person name="Dharne M.S."/>
            <person name="Shouche Y.S."/>
        </authorList>
    </citation>
    <scope>NUCLEOTIDE SEQUENCE [LARGE SCALE GENOMIC DNA]</scope>
    <source>
        <strain evidence="2 3">229E</strain>
    </source>
</reference>
<dbReference type="PATRIC" id="fig|1337887.3.peg.2536"/>
<dbReference type="Proteomes" id="UP000016842">
    <property type="component" value="Unassembled WGS sequence"/>
</dbReference>
<organism evidence="2 3">
    <name type="scientific">Brucella intermedia 229E</name>
    <dbReference type="NCBI Taxonomy" id="1337887"/>
    <lineage>
        <taxon>Bacteria</taxon>
        <taxon>Pseudomonadati</taxon>
        <taxon>Pseudomonadota</taxon>
        <taxon>Alphaproteobacteria</taxon>
        <taxon>Hyphomicrobiales</taxon>
        <taxon>Brucellaceae</taxon>
        <taxon>Brucella/Ochrobactrum group</taxon>
        <taxon>Brucella</taxon>
    </lineage>
</organism>
<protein>
    <recommendedName>
        <fullName evidence="1">VOC domain-containing protein</fullName>
    </recommendedName>
</protein>
<feature type="domain" description="VOC" evidence="1">
    <location>
        <begin position="7"/>
        <end position="141"/>
    </location>
</feature>
<evidence type="ECO:0000313" key="3">
    <source>
        <dbReference type="Proteomes" id="UP000016842"/>
    </source>
</evidence>